<feature type="compositionally biased region" description="Pro residues" evidence="1">
    <location>
        <begin position="150"/>
        <end position="162"/>
    </location>
</feature>
<gene>
    <name evidence="2" type="ORF">E2C01_034005</name>
</gene>
<evidence type="ECO:0000256" key="1">
    <source>
        <dbReference type="SAM" id="MobiDB-lite"/>
    </source>
</evidence>
<protein>
    <submittedName>
        <fullName evidence="2">Uncharacterized protein</fullName>
    </submittedName>
</protein>
<evidence type="ECO:0000313" key="3">
    <source>
        <dbReference type="Proteomes" id="UP000324222"/>
    </source>
</evidence>
<name>A0A5B7F5M6_PORTR</name>
<evidence type="ECO:0000313" key="2">
    <source>
        <dbReference type="EMBL" id="MPC40448.1"/>
    </source>
</evidence>
<comment type="caution">
    <text evidence="2">The sequence shown here is derived from an EMBL/GenBank/DDBJ whole genome shotgun (WGS) entry which is preliminary data.</text>
</comment>
<reference evidence="2 3" key="1">
    <citation type="submission" date="2019-05" db="EMBL/GenBank/DDBJ databases">
        <title>Another draft genome of Portunus trituberculatus and its Hox gene families provides insights of decapod evolution.</title>
        <authorList>
            <person name="Jeong J.-H."/>
            <person name="Song I."/>
            <person name="Kim S."/>
            <person name="Choi T."/>
            <person name="Kim D."/>
            <person name="Ryu S."/>
            <person name="Kim W."/>
        </authorList>
    </citation>
    <scope>NUCLEOTIDE SEQUENCE [LARGE SCALE GENOMIC DNA]</scope>
    <source>
        <tissue evidence="2">Muscle</tissue>
    </source>
</reference>
<proteinExistence type="predicted"/>
<organism evidence="2 3">
    <name type="scientific">Portunus trituberculatus</name>
    <name type="common">Swimming crab</name>
    <name type="synonym">Neptunus trituberculatus</name>
    <dbReference type="NCBI Taxonomy" id="210409"/>
    <lineage>
        <taxon>Eukaryota</taxon>
        <taxon>Metazoa</taxon>
        <taxon>Ecdysozoa</taxon>
        <taxon>Arthropoda</taxon>
        <taxon>Crustacea</taxon>
        <taxon>Multicrustacea</taxon>
        <taxon>Malacostraca</taxon>
        <taxon>Eumalacostraca</taxon>
        <taxon>Eucarida</taxon>
        <taxon>Decapoda</taxon>
        <taxon>Pleocyemata</taxon>
        <taxon>Brachyura</taxon>
        <taxon>Eubrachyura</taxon>
        <taxon>Portunoidea</taxon>
        <taxon>Portunidae</taxon>
        <taxon>Portuninae</taxon>
        <taxon>Portunus</taxon>
    </lineage>
</organism>
<dbReference type="EMBL" id="VSRR010004695">
    <property type="protein sequence ID" value="MPC40448.1"/>
    <property type="molecule type" value="Genomic_DNA"/>
</dbReference>
<sequence>MNLVPIAWFGKIIEHCVDQCGLKHYSNIAIRLSFLPSFLSPLGPTAPGPRHPGGHTLPLHTLGSPELGYASIYREGWPRRPALSYYDYEMQDPSADPSRSLGAENSRVSAPHRCELFLPVKMKQRMYTESNVTLQITPPGDKSHSHLAPSQPPATPPSHRPQ</sequence>
<feature type="region of interest" description="Disordered" evidence="1">
    <location>
        <begin position="129"/>
        <end position="162"/>
    </location>
</feature>
<keyword evidence="3" id="KW-1185">Reference proteome</keyword>
<accession>A0A5B7F5M6</accession>
<dbReference type="AlphaFoldDB" id="A0A5B7F5M6"/>
<dbReference type="Proteomes" id="UP000324222">
    <property type="component" value="Unassembled WGS sequence"/>
</dbReference>